<evidence type="ECO:0000256" key="3">
    <source>
        <dbReference type="ARBA" id="ARBA00023098"/>
    </source>
</evidence>
<dbReference type="AlphaFoldDB" id="A0A849BPV1"/>
<evidence type="ECO:0000256" key="1">
    <source>
        <dbReference type="ARBA" id="ARBA00005254"/>
    </source>
</evidence>
<comment type="similarity">
    <text evidence="1 7">Belongs to the enoyl-CoA hydratase/isomerase family.</text>
</comment>
<dbReference type="CDD" id="cd06558">
    <property type="entry name" value="crotonase-like"/>
    <property type="match status" value="1"/>
</dbReference>
<dbReference type="InterPro" id="IPR001753">
    <property type="entry name" value="Enoyl-CoA_hydra/iso"/>
</dbReference>
<dbReference type="PROSITE" id="PS00166">
    <property type="entry name" value="ENOYL_COA_HYDRATASE"/>
    <property type="match status" value="1"/>
</dbReference>
<dbReference type="FunFam" id="3.90.226.10:FF:000009">
    <property type="entry name" value="Carnitinyl-CoA dehydratase"/>
    <property type="match status" value="1"/>
</dbReference>
<dbReference type="SUPFAM" id="SSF52096">
    <property type="entry name" value="ClpP/crotonase"/>
    <property type="match status" value="1"/>
</dbReference>
<name>A0A849BPV1_9ACTN</name>
<dbReference type="InterPro" id="IPR029045">
    <property type="entry name" value="ClpP/crotonase-like_dom_sf"/>
</dbReference>
<comment type="catalytic activity">
    <reaction evidence="5">
        <text>a (3S)-3-hydroxyacyl-CoA = a (2E)-enoyl-CoA + H2O</text>
        <dbReference type="Rhea" id="RHEA:16105"/>
        <dbReference type="ChEBI" id="CHEBI:15377"/>
        <dbReference type="ChEBI" id="CHEBI:57318"/>
        <dbReference type="ChEBI" id="CHEBI:58856"/>
        <dbReference type="EC" id="4.2.1.17"/>
    </reaction>
</comment>
<keyword evidence="3" id="KW-0443">Lipid metabolism</keyword>
<evidence type="ECO:0000256" key="7">
    <source>
        <dbReference type="RuleBase" id="RU003707"/>
    </source>
</evidence>
<accession>A0A849BPV1</accession>
<dbReference type="GO" id="GO:0016853">
    <property type="term" value="F:isomerase activity"/>
    <property type="evidence" value="ECO:0007669"/>
    <property type="project" value="UniProtKB-KW"/>
</dbReference>
<dbReference type="PANTHER" id="PTHR11941:SF169">
    <property type="entry name" value="(7AS)-7A-METHYL-1,5-DIOXO-2,3,5,6,7,7A-HEXAHYDRO-1H-INDENE-CARBOXYL-COA HYDROLASE"/>
    <property type="match status" value="1"/>
</dbReference>
<reference evidence="8 9" key="1">
    <citation type="submission" date="2020-05" db="EMBL/GenBank/DDBJ databases">
        <title>MicrobeNet Type strains.</title>
        <authorList>
            <person name="Nicholson A.C."/>
        </authorList>
    </citation>
    <scope>NUCLEOTIDE SEQUENCE [LARGE SCALE GENOMIC DNA]</scope>
    <source>
        <strain evidence="8 9">JCM 14547</strain>
    </source>
</reference>
<dbReference type="Gene3D" id="3.90.226.10">
    <property type="entry name" value="2-enoyl-CoA Hydratase, Chain A, domain 1"/>
    <property type="match status" value="1"/>
</dbReference>
<dbReference type="GO" id="GO:0004300">
    <property type="term" value="F:enoyl-CoA hydratase activity"/>
    <property type="evidence" value="ECO:0007669"/>
    <property type="project" value="UniProtKB-EC"/>
</dbReference>
<comment type="catalytic activity">
    <reaction evidence="6">
        <text>a 4-saturated-(3S)-3-hydroxyacyl-CoA = a (3E)-enoyl-CoA + H2O</text>
        <dbReference type="Rhea" id="RHEA:20724"/>
        <dbReference type="ChEBI" id="CHEBI:15377"/>
        <dbReference type="ChEBI" id="CHEBI:58521"/>
        <dbReference type="ChEBI" id="CHEBI:137480"/>
        <dbReference type="EC" id="4.2.1.17"/>
    </reaction>
</comment>
<dbReference type="Pfam" id="PF00378">
    <property type="entry name" value="ECH_1"/>
    <property type="match status" value="1"/>
</dbReference>
<keyword evidence="9" id="KW-1185">Reference proteome</keyword>
<dbReference type="EC" id="4.2.1.17" evidence="2"/>
<protein>
    <recommendedName>
        <fullName evidence="2">enoyl-CoA hydratase</fullName>
        <ecNumber evidence="2">4.2.1.17</ecNumber>
    </recommendedName>
</protein>
<dbReference type="GO" id="GO:0006635">
    <property type="term" value="P:fatty acid beta-oxidation"/>
    <property type="evidence" value="ECO:0007669"/>
    <property type="project" value="TreeGrafter"/>
</dbReference>
<dbReference type="PANTHER" id="PTHR11941">
    <property type="entry name" value="ENOYL-COA HYDRATASE-RELATED"/>
    <property type="match status" value="1"/>
</dbReference>
<organism evidence="8 9">
    <name type="scientific">Pseudokineococcus marinus</name>
    <dbReference type="NCBI Taxonomy" id="351215"/>
    <lineage>
        <taxon>Bacteria</taxon>
        <taxon>Bacillati</taxon>
        <taxon>Actinomycetota</taxon>
        <taxon>Actinomycetes</taxon>
        <taxon>Kineosporiales</taxon>
        <taxon>Kineosporiaceae</taxon>
        <taxon>Pseudokineococcus</taxon>
    </lineage>
</organism>
<dbReference type="EMBL" id="JABEMA010000134">
    <property type="protein sequence ID" value="NNH23393.1"/>
    <property type="molecule type" value="Genomic_DNA"/>
</dbReference>
<comment type="caution">
    <text evidence="8">The sequence shown here is derived from an EMBL/GenBank/DDBJ whole genome shotgun (WGS) entry which is preliminary data.</text>
</comment>
<dbReference type="InterPro" id="IPR018376">
    <property type="entry name" value="Enoyl-CoA_hyd/isom_CS"/>
</dbReference>
<gene>
    <name evidence="8" type="ORF">HLB09_09865</name>
</gene>
<evidence type="ECO:0000313" key="8">
    <source>
        <dbReference type="EMBL" id="NNH23393.1"/>
    </source>
</evidence>
<keyword evidence="4" id="KW-0456">Lyase</keyword>
<dbReference type="Proteomes" id="UP000555552">
    <property type="component" value="Unassembled WGS sequence"/>
</dbReference>
<evidence type="ECO:0000256" key="6">
    <source>
        <dbReference type="ARBA" id="ARBA00023717"/>
    </source>
</evidence>
<evidence type="ECO:0000256" key="2">
    <source>
        <dbReference type="ARBA" id="ARBA00012076"/>
    </source>
</evidence>
<evidence type="ECO:0000256" key="4">
    <source>
        <dbReference type="ARBA" id="ARBA00023239"/>
    </source>
</evidence>
<sequence>MLERRHDGVAVLRLRRPPVNALDAAAQDLVGALAREADACDDVRAVVVTGGAVFGAGADVHEMAAMTGEEMAARAPALQAFTDAVAAVRVPVVAAVEGAALGGGLELALACDVRVCAQDARLGLPEVGLGVLPGAGGTQRLARLVGPSRAKDLLWSGAPVGAEEALRLGLVDEIVPPGTDVTRLDQEYKPPALLDARLRRRPAGDRAAV</sequence>
<keyword evidence="8" id="KW-0413">Isomerase</keyword>
<evidence type="ECO:0000256" key="5">
    <source>
        <dbReference type="ARBA" id="ARBA00023709"/>
    </source>
</evidence>
<evidence type="ECO:0000313" key="9">
    <source>
        <dbReference type="Proteomes" id="UP000555552"/>
    </source>
</evidence>
<proteinExistence type="inferred from homology"/>